<comment type="subcellular location">
    <subcellularLocation>
        <location evidence="1">Membrane</location>
    </subcellularLocation>
</comment>
<evidence type="ECO:0000313" key="6">
    <source>
        <dbReference type="EMBL" id="KAH9642136.1"/>
    </source>
</evidence>
<keyword evidence="4 5" id="KW-0472">Membrane</keyword>
<evidence type="ECO:0000313" key="7">
    <source>
        <dbReference type="Proteomes" id="UP000814243"/>
    </source>
</evidence>
<dbReference type="AlphaFoldDB" id="A0A922SLR0"/>
<feature type="transmembrane region" description="Helical" evidence="5">
    <location>
        <begin position="55"/>
        <end position="76"/>
    </location>
</feature>
<dbReference type="InterPro" id="IPR036259">
    <property type="entry name" value="MFS_trans_sf"/>
</dbReference>
<evidence type="ECO:0000256" key="2">
    <source>
        <dbReference type="ARBA" id="ARBA00022692"/>
    </source>
</evidence>
<evidence type="ECO:0000256" key="3">
    <source>
        <dbReference type="ARBA" id="ARBA00022989"/>
    </source>
</evidence>
<dbReference type="PANTHER" id="PTHR48021">
    <property type="match status" value="1"/>
</dbReference>
<dbReference type="Proteomes" id="UP000814243">
    <property type="component" value="Unassembled WGS sequence"/>
</dbReference>
<dbReference type="Gene3D" id="1.20.1250.20">
    <property type="entry name" value="MFS general substrate transporter like domains"/>
    <property type="match status" value="2"/>
</dbReference>
<comment type="caution">
    <text evidence="6">The sequence shown here is derived from an EMBL/GenBank/DDBJ whole genome shotgun (WGS) entry which is preliminary data.</text>
</comment>
<keyword evidence="2 5" id="KW-0812">Transmembrane</keyword>
<keyword evidence="3 5" id="KW-1133">Transmembrane helix</keyword>
<evidence type="ECO:0000256" key="5">
    <source>
        <dbReference type="SAM" id="Phobius"/>
    </source>
</evidence>
<dbReference type="Pfam" id="PF00083">
    <property type="entry name" value="Sugar_tr"/>
    <property type="match status" value="1"/>
</dbReference>
<accession>A0A922SLR0</accession>
<dbReference type="PANTHER" id="PTHR48021:SF1">
    <property type="entry name" value="GH07001P-RELATED"/>
    <property type="match status" value="1"/>
</dbReference>
<evidence type="ECO:0000256" key="1">
    <source>
        <dbReference type="ARBA" id="ARBA00004370"/>
    </source>
</evidence>
<sequence length="155" mass="17109">MISPGMVTGSLVASGVSDKFGRRVTLLASALPFIIGTVTSVYLSEIADKEIRGTLTAGTRFMFSFGALLMLAIGSFVSYQVLSYFLIALPICYFLACWRIPETPYYLLKEGKVYDLLNSLLAVYPYSSIWAVSFNKVTVACEFQLPSLFLELLDL</sequence>
<feature type="transmembrane region" description="Helical" evidence="5">
    <location>
        <begin position="20"/>
        <end position="43"/>
    </location>
</feature>
<evidence type="ECO:0000256" key="4">
    <source>
        <dbReference type="ARBA" id="ARBA00023136"/>
    </source>
</evidence>
<dbReference type="InterPro" id="IPR005828">
    <property type="entry name" value="MFS_sugar_transport-like"/>
</dbReference>
<reference evidence="6" key="1">
    <citation type="journal article" date="2021" name="G3 (Bethesda)">
        <title>Genome and transcriptome analysis of the beet armyworm Spodoptera exigua reveals targets for pest control. .</title>
        <authorList>
            <person name="Simon S."/>
            <person name="Breeschoten T."/>
            <person name="Jansen H.J."/>
            <person name="Dirks R.P."/>
            <person name="Schranz M.E."/>
            <person name="Ros V.I.D."/>
        </authorList>
    </citation>
    <scope>NUCLEOTIDE SEQUENCE</scope>
    <source>
        <strain evidence="6">TB_SE_WUR_2020</strain>
    </source>
</reference>
<name>A0A922SLR0_SPOEX</name>
<organism evidence="6 7">
    <name type="scientific">Spodoptera exigua</name>
    <name type="common">Beet armyworm</name>
    <name type="synonym">Noctua fulgens</name>
    <dbReference type="NCBI Taxonomy" id="7107"/>
    <lineage>
        <taxon>Eukaryota</taxon>
        <taxon>Metazoa</taxon>
        <taxon>Ecdysozoa</taxon>
        <taxon>Arthropoda</taxon>
        <taxon>Hexapoda</taxon>
        <taxon>Insecta</taxon>
        <taxon>Pterygota</taxon>
        <taxon>Neoptera</taxon>
        <taxon>Endopterygota</taxon>
        <taxon>Lepidoptera</taxon>
        <taxon>Glossata</taxon>
        <taxon>Ditrysia</taxon>
        <taxon>Noctuoidea</taxon>
        <taxon>Noctuidae</taxon>
        <taxon>Amphipyrinae</taxon>
        <taxon>Spodoptera</taxon>
    </lineage>
</organism>
<dbReference type="InterPro" id="IPR050549">
    <property type="entry name" value="MFS_Trehalose_Transporter"/>
</dbReference>
<protein>
    <recommendedName>
        <fullName evidence="8">Major facilitator superfamily (MFS) profile domain-containing protein</fullName>
    </recommendedName>
</protein>
<proteinExistence type="predicted"/>
<dbReference type="EMBL" id="JACEFF010000200">
    <property type="protein sequence ID" value="KAH9642136.1"/>
    <property type="molecule type" value="Genomic_DNA"/>
</dbReference>
<gene>
    <name evidence="6" type="ORF">HF086_007446</name>
</gene>
<dbReference type="SUPFAM" id="SSF103473">
    <property type="entry name" value="MFS general substrate transporter"/>
    <property type="match status" value="1"/>
</dbReference>
<dbReference type="GO" id="GO:0022857">
    <property type="term" value="F:transmembrane transporter activity"/>
    <property type="evidence" value="ECO:0007669"/>
    <property type="project" value="InterPro"/>
</dbReference>
<evidence type="ECO:0008006" key="8">
    <source>
        <dbReference type="Google" id="ProtNLM"/>
    </source>
</evidence>
<dbReference type="GO" id="GO:0016020">
    <property type="term" value="C:membrane"/>
    <property type="evidence" value="ECO:0007669"/>
    <property type="project" value="UniProtKB-SubCell"/>
</dbReference>